<dbReference type="PRINTS" id="PR00778">
    <property type="entry name" value="HTHARSR"/>
</dbReference>
<evidence type="ECO:0000313" key="5">
    <source>
        <dbReference type="EMBL" id="SVD05096.1"/>
    </source>
</evidence>
<keyword evidence="2" id="KW-0238">DNA-binding</keyword>
<dbReference type="NCBIfam" id="NF033788">
    <property type="entry name" value="HTH_metalloreg"/>
    <property type="match status" value="1"/>
</dbReference>
<feature type="domain" description="HTH arsR-type" evidence="4">
    <location>
        <begin position="1"/>
        <end position="59"/>
    </location>
</feature>
<reference evidence="5" key="1">
    <citation type="submission" date="2018-05" db="EMBL/GenBank/DDBJ databases">
        <authorList>
            <person name="Lanie J.A."/>
            <person name="Ng W.-L."/>
            <person name="Kazmierczak K.M."/>
            <person name="Andrzejewski T.M."/>
            <person name="Davidsen T.M."/>
            <person name="Wayne K.J."/>
            <person name="Tettelin H."/>
            <person name="Glass J.I."/>
            <person name="Rusch D."/>
            <person name="Podicherti R."/>
            <person name="Tsui H.-C.T."/>
            <person name="Winkler M.E."/>
        </authorList>
    </citation>
    <scope>NUCLEOTIDE SEQUENCE</scope>
</reference>
<dbReference type="Gene3D" id="1.10.10.10">
    <property type="entry name" value="Winged helix-like DNA-binding domain superfamily/Winged helix DNA-binding domain"/>
    <property type="match status" value="1"/>
</dbReference>
<dbReference type="InterPro" id="IPR036390">
    <property type="entry name" value="WH_DNA-bd_sf"/>
</dbReference>
<dbReference type="Pfam" id="PF01022">
    <property type="entry name" value="HTH_5"/>
    <property type="match status" value="1"/>
</dbReference>
<evidence type="ECO:0000256" key="3">
    <source>
        <dbReference type="ARBA" id="ARBA00023163"/>
    </source>
</evidence>
<evidence type="ECO:0000259" key="4">
    <source>
        <dbReference type="PROSITE" id="PS50987"/>
    </source>
</evidence>
<accession>A0A382S5B4</accession>
<sequence length="59" mass="6794">MPDFDVDDYARLLNALAHPTRLRIIDILQREEICVKNIGDCMEVLQANLSQHLSVLRNC</sequence>
<protein>
    <recommendedName>
        <fullName evidence="4">HTH arsR-type domain-containing protein</fullName>
    </recommendedName>
</protein>
<keyword evidence="1" id="KW-0805">Transcription regulation</keyword>
<dbReference type="InterPro" id="IPR011991">
    <property type="entry name" value="ArsR-like_HTH"/>
</dbReference>
<dbReference type="GO" id="GO:0003700">
    <property type="term" value="F:DNA-binding transcription factor activity"/>
    <property type="evidence" value="ECO:0007669"/>
    <property type="project" value="InterPro"/>
</dbReference>
<dbReference type="AlphaFoldDB" id="A0A382S5B4"/>
<name>A0A382S5B4_9ZZZZ</name>
<proteinExistence type="predicted"/>
<organism evidence="5">
    <name type="scientific">marine metagenome</name>
    <dbReference type="NCBI Taxonomy" id="408172"/>
    <lineage>
        <taxon>unclassified sequences</taxon>
        <taxon>metagenomes</taxon>
        <taxon>ecological metagenomes</taxon>
    </lineage>
</organism>
<dbReference type="SUPFAM" id="SSF46785">
    <property type="entry name" value="Winged helix' DNA-binding domain"/>
    <property type="match status" value="1"/>
</dbReference>
<evidence type="ECO:0000256" key="1">
    <source>
        <dbReference type="ARBA" id="ARBA00023015"/>
    </source>
</evidence>
<dbReference type="PANTHER" id="PTHR43132">
    <property type="entry name" value="ARSENICAL RESISTANCE OPERON REPRESSOR ARSR-RELATED"/>
    <property type="match status" value="1"/>
</dbReference>
<dbReference type="InterPro" id="IPR001845">
    <property type="entry name" value="HTH_ArsR_DNA-bd_dom"/>
</dbReference>
<dbReference type="PROSITE" id="PS50987">
    <property type="entry name" value="HTH_ARSR_2"/>
    <property type="match status" value="1"/>
</dbReference>
<evidence type="ECO:0000256" key="2">
    <source>
        <dbReference type="ARBA" id="ARBA00023125"/>
    </source>
</evidence>
<dbReference type="PANTHER" id="PTHR43132:SF2">
    <property type="entry name" value="ARSENICAL RESISTANCE OPERON REPRESSOR ARSR-RELATED"/>
    <property type="match status" value="1"/>
</dbReference>
<dbReference type="GO" id="GO:0003677">
    <property type="term" value="F:DNA binding"/>
    <property type="evidence" value="ECO:0007669"/>
    <property type="project" value="UniProtKB-KW"/>
</dbReference>
<gene>
    <name evidence="5" type="ORF">METZ01_LOCUS357950</name>
</gene>
<dbReference type="InterPro" id="IPR051011">
    <property type="entry name" value="Metal_resp_trans_reg"/>
</dbReference>
<dbReference type="InterPro" id="IPR036388">
    <property type="entry name" value="WH-like_DNA-bd_sf"/>
</dbReference>
<keyword evidence="3" id="KW-0804">Transcription</keyword>
<dbReference type="EMBL" id="UINC01126546">
    <property type="protein sequence ID" value="SVD05096.1"/>
    <property type="molecule type" value="Genomic_DNA"/>
</dbReference>
<dbReference type="CDD" id="cd00090">
    <property type="entry name" value="HTH_ARSR"/>
    <property type="match status" value="1"/>
</dbReference>